<dbReference type="FunFam" id="3.30.830.10:FF:000003">
    <property type="entry name" value="Insulin-degrading enzyme"/>
    <property type="match status" value="1"/>
</dbReference>
<evidence type="ECO:0000256" key="5">
    <source>
        <dbReference type="ARBA" id="ARBA00022833"/>
    </source>
</evidence>
<dbReference type="FunFam" id="3.30.830.10:FF:000005">
    <property type="entry name" value="nardilysin isoform X1"/>
    <property type="match status" value="1"/>
</dbReference>
<keyword evidence="12" id="KW-1185">Reference proteome</keyword>
<dbReference type="Pfam" id="PF22456">
    <property type="entry name" value="PqqF-like_C_4"/>
    <property type="match status" value="1"/>
</dbReference>
<dbReference type="GO" id="GO:0005739">
    <property type="term" value="C:mitochondrion"/>
    <property type="evidence" value="ECO:0007669"/>
    <property type="project" value="TreeGrafter"/>
</dbReference>
<keyword evidence="2 11" id="KW-0645">Protease</keyword>
<reference evidence="11 12" key="1">
    <citation type="journal article" date="2018" name="IMA Fungus">
        <title>IMA Genome-F 10: Nine draft genome sequences of Claviceps purpurea s.lat., including C. arundinis, C. humidiphila, and C. cf. spartinae, pseudomolecules for the pitch canker pathogen Fusarium circinatum, draft genome of Davidsoniella eucalypti, Grosmannia galeiformis, Quambalaria eucalypti, and Teratosphaeria destructans.</title>
        <authorList>
            <person name="Wingfield B.D."/>
            <person name="Liu M."/>
            <person name="Nguyen H.D."/>
            <person name="Lane F.A."/>
            <person name="Morgan S.W."/>
            <person name="De Vos L."/>
            <person name="Wilken P.M."/>
            <person name="Duong T.A."/>
            <person name="Aylward J."/>
            <person name="Coetzee M.P."/>
            <person name="Dadej K."/>
            <person name="De Beer Z.W."/>
            <person name="Findlay W."/>
            <person name="Havenga M."/>
            <person name="Kolarik M."/>
            <person name="Menzies J.G."/>
            <person name="Naidoo K."/>
            <person name="Pochopski O."/>
            <person name="Shoukouhi P."/>
            <person name="Santana Q.C."/>
            <person name="Seifert K.A."/>
            <person name="Soal N."/>
            <person name="Steenkamp E.T."/>
            <person name="Tatham C.T."/>
            <person name="van der Nest M.A."/>
            <person name="Wingfield M.J."/>
        </authorList>
    </citation>
    <scope>NUCLEOTIDE SEQUENCE [LARGE SCALE GENOMIC DNA]</scope>
    <source>
        <strain evidence="11">CMW44962</strain>
    </source>
</reference>
<dbReference type="AlphaFoldDB" id="A0A9W7W5H9"/>
<dbReference type="GO" id="GO:0004222">
    <property type="term" value="F:metalloendopeptidase activity"/>
    <property type="evidence" value="ECO:0007669"/>
    <property type="project" value="TreeGrafter"/>
</dbReference>
<evidence type="ECO:0000259" key="9">
    <source>
        <dbReference type="Pfam" id="PF16187"/>
    </source>
</evidence>
<evidence type="ECO:0000256" key="6">
    <source>
        <dbReference type="ARBA" id="ARBA00023049"/>
    </source>
</evidence>
<sequence length="1175" mass="132298">MTTLSSRPAGTQCLADELEKPLLDNRAYRVIKLPNELEALLIHDPDTDKAAASVDVNVGAFSDPEDMQGIAHAVEHVLFLGTQKYPGENDYNAYLTKNGGYSNAYTAACSTNYYFEVGASATSNSPTSSTNTSKESLLSASSKVPPLKGALDRFSQFFVHPLFSEAALDRELRAVDSENKKNLQSDMWRLNQLNKSLGNKKHPFHLFSTGNYQLLHDDPIARGVRIREEFIRFYETHYSANRMKLAVLGREDLDTLQSWVEDYFTPVKNQHLKQLRWDGLRLFDQDEVATQVFIKPVMDQKTLELHFEYPDEEDLYESHPSRYLAHLIGHEGPGSILAYLKKKGWANALHAGASPVCPGNGMFSMQITLTEEGLVHYQEVFKTVFRYIAMLRHEPPHEWIVDEMAKLAEVQFRFKQKSPASSTVSRLSSVMQHPYPRDGLLSAPSTIRKFDPEGIRRGLDHLDPDNVRLFIIAKETPVAPDQKEKWYGTEYHYEKIPQDFLNELHAAAQSSEGKWPAELHLPGKNEFVPQRLDVEKKEVETPALEPKLIRNEENLRLWYKKDDQFWVPKANIEICLRSPIPNMTPLAAVTMQLYKDLLDDSLNEYAYDADLAGLDYSVSRHAVGMDIEVSGYNDKMHVLLEKVLASMRDLTFTQERFDIVKERLLRGMRNAEYAEPFRQIAQFSRWLVSDRGWAQDQLLEQLPSVTADDVRTLFPQFLKQMHVELLVHGNLYKEDALRIADLVVSTLKTRPLPPTQWPMRRAIVVPPGSDYAYQRKIGNPDNINHCIDFNLFVGSNIDRNTRAMLLLLAQMLNEPCFDQLRTKEQLGYVVGSGVLLYSTLAGLRILIQSEKDCWYLEKRIDSFLIDYEKVLQEMSQDEFEEHKIALINKRLEKLKNLGEESARFWHHVTSEVFDFEIIYRDVENIEPLTKDDILAFHRTFFMPGPTRAKVSTHMVAQASAEDVAAKIEPETQLKELVNAVSQVLTQLGLTVDEAALTSRLAKVDLKQGDTEGIFSTLATYLTEVAGVAADKVAEIRTQGEVALTTQVFPKIGIVPKAQTNGHVHGEANGSTNSEINGHTNGVVNGAPNGDANGGTHGDTNGVTNGDGNGVTNGEANGVTNGEVNGIANGDLHAERKTVVIDGMDEVKAWKSRFPVSAAAQPIKDLSEFEELESKL</sequence>
<evidence type="ECO:0000259" key="8">
    <source>
        <dbReference type="Pfam" id="PF05193"/>
    </source>
</evidence>
<dbReference type="GO" id="GO:0046872">
    <property type="term" value="F:metal ion binding"/>
    <property type="evidence" value="ECO:0007669"/>
    <property type="project" value="UniProtKB-KW"/>
</dbReference>
<dbReference type="InterPro" id="IPR050626">
    <property type="entry name" value="Peptidase_M16"/>
</dbReference>
<dbReference type="EMBL" id="RIBY02000446">
    <property type="protein sequence ID" value="KAH9842180.1"/>
    <property type="molecule type" value="Genomic_DNA"/>
</dbReference>
<dbReference type="PANTHER" id="PTHR43690">
    <property type="entry name" value="NARDILYSIN"/>
    <property type="match status" value="1"/>
</dbReference>
<feature type="domain" description="Peptidase M16 C-terminal" evidence="8">
    <location>
        <begin position="227"/>
        <end position="404"/>
    </location>
</feature>
<dbReference type="Pfam" id="PF16187">
    <property type="entry name" value="Peptidase_M16_M"/>
    <property type="match status" value="1"/>
</dbReference>
<evidence type="ECO:0000313" key="11">
    <source>
        <dbReference type="EMBL" id="KAH9842180.1"/>
    </source>
</evidence>
<dbReference type="OrthoDB" id="952271at2759"/>
<proteinExistence type="inferred from homology"/>
<dbReference type="Proteomes" id="UP001138500">
    <property type="component" value="Unassembled WGS sequence"/>
</dbReference>
<dbReference type="GO" id="GO:0043171">
    <property type="term" value="P:peptide catabolic process"/>
    <property type="evidence" value="ECO:0007669"/>
    <property type="project" value="TreeGrafter"/>
</dbReference>
<evidence type="ECO:0000256" key="1">
    <source>
        <dbReference type="ARBA" id="ARBA00007261"/>
    </source>
</evidence>
<feature type="domain" description="Peptidase M16 N-terminal" evidence="7">
    <location>
        <begin position="40"/>
        <end position="199"/>
    </location>
</feature>
<dbReference type="InterPro" id="IPR032632">
    <property type="entry name" value="Peptidase_M16_M"/>
</dbReference>
<evidence type="ECO:0000259" key="10">
    <source>
        <dbReference type="Pfam" id="PF22456"/>
    </source>
</evidence>
<dbReference type="FunFam" id="3.30.830.10:FF:000004">
    <property type="entry name" value="Putative insulin-degrading enzyme"/>
    <property type="match status" value="1"/>
</dbReference>
<feature type="domain" description="Peptidase M16 middle/third" evidence="9">
    <location>
        <begin position="412"/>
        <end position="700"/>
    </location>
</feature>
<keyword evidence="3" id="KW-0479">Metal-binding</keyword>
<comment type="caution">
    <text evidence="11">The sequence shown here is derived from an EMBL/GenBank/DDBJ whole genome shotgun (WGS) entry which is preliminary data.</text>
</comment>
<dbReference type="Gene3D" id="3.30.830.10">
    <property type="entry name" value="Metalloenzyme, LuxS/M16 peptidase-like"/>
    <property type="match status" value="4"/>
</dbReference>
<feature type="domain" description="Coenzyme PQQ synthesis protein F-like C-terminal lobe" evidence="10">
    <location>
        <begin position="807"/>
        <end position="905"/>
    </location>
</feature>
<dbReference type="InterPro" id="IPR054734">
    <property type="entry name" value="PqqF-like_C_4"/>
</dbReference>
<dbReference type="Pfam" id="PF05193">
    <property type="entry name" value="Peptidase_M16_C"/>
    <property type="match status" value="1"/>
</dbReference>
<evidence type="ECO:0000256" key="3">
    <source>
        <dbReference type="ARBA" id="ARBA00022723"/>
    </source>
</evidence>
<evidence type="ECO:0000259" key="7">
    <source>
        <dbReference type="Pfam" id="PF00675"/>
    </source>
</evidence>
<comment type="similarity">
    <text evidence="1">Belongs to the peptidase M16 family.</text>
</comment>
<reference evidence="11 12" key="2">
    <citation type="journal article" date="2021" name="Curr. Genet.">
        <title>Genetic response to nitrogen starvation in the aggressive Eucalyptus foliar pathogen Teratosphaeria destructans.</title>
        <authorList>
            <person name="Havenga M."/>
            <person name="Wingfield B.D."/>
            <person name="Wingfield M.J."/>
            <person name="Dreyer L.L."/>
            <person name="Roets F."/>
            <person name="Aylward J."/>
        </authorList>
    </citation>
    <scope>NUCLEOTIDE SEQUENCE [LARGE SCALE GENOMIC DNA]</scope>
    <source>
        <strain evidence="11">CMW44962</strain>
    </source>
</reference>
<accession>A0A9W7W5H9</accession>
<evidence type="ECO:0000313" key="12">
    <source>
        <dbReference type="Proteomes" id="UP001138500"/>
    </source>
</evidence>
<protein>
    <submittedName>
        <fullName evidence="11">Zinc protease</fullName>
    </submittedName>
</protein>
<keyword evidence="4" id="KW-0378">Hydrolase</keyword>
<dbReference type="InterPro" id="IPR007863">
    <property type="entry name" value="Peptidase_M16_C"/>
</dbReference>
<dbReference type="SUPFAM" id="SSF63411">
    <property type="entry name" value="LuxS/MPP-like metallohydrolase"/>
    <property type="match status" value="4"/>
</dbReference>
<keyword evidence="6" id="KW-0482">Metalloprotease</keyword>
<dbReference type="InterPro" id="IPR011765">
    <property type="entry name" value="Pept_M16_N"/>
</dbReference>
<organism evidence="11 12">
    <name type="scientific">Teratosphaeria destructans</name>
    <dbReference type="NCBI Taxonomy" id="418781"/>
    <lineage>
        <taxon>Eukaryota</taxon>
        <taxon>Fungi</taxon>
        <taxon>Dikarya</taxon>
        <taxon>Ascomycota</taxon>
        <taxon>Pezizomycotina</taxon>
        <taxon>Dothideomycetes</taxon>
        <taxon>Dothideomycetidae</taxon>
        <taxon>Mycosphaerellales</taxon>
        <taxon>Teratosphaeriaceae</taxon>
        <taxon>Teratosphaeria</taxon>
    </lineage>
</organism>
<dbReference type="InterPro" id="IPR011249">
    <property type="entry name" value="Metalloenz_LuxS/M16"/>
</dbReference>
<dbReference type="Pfam" id="PF00675">
    <property type="entry name" value="Peptidase_M16"/>
    <property type="match status" value="1"/>
</dbReference>
<evidence type="ECO:0000256" key="2">
    <source>
        <dbReference type="ARBA" id="ARBA00022670"/>
    </source>
</evidence>
<dbReference type="GO" id="GO:0005829">
    <property type="term" value="C:cytosol"/>
    <property type="evidence" value="ECO:0007669"/>
    <property type="project" value="TreeGrafter"/>
</dbReference>
<evidence type="ECO:0000256" key="4">
    <source>
        <dbReference type="ARBA" id="ARBA00022801"/>
    </source>
</evidence>
<dbReference type="PANTHER" id="PTHR43690:SF18">
    <property type="entry name" value="INSULIN-DEGRADING ENZYME-RELATED"/>
    <property type="match status" value="1"/>
</dbReference>
<gene>
    <name evidence="11" type="ORF">Tdes44962_MAKER01558</name>
</gene>
<dbReference type="GO" id="GO:0051603">
    <property type="term" value="P:proteolysis involved in protein catabolic process"/>
    <property type="evidence" value="ECO:0007669"/>
    <property type="project" value="TreeGrafter"/>
</dbReference>
<name>A0A9W7W5H9_9PEZI</name>
<keyword evidence="5" id="KW-0862">Zinc</keyword>